<accession>A0A5E4NLI3</accession>
<dbReference type="CDD" id="cd00172">
    <property type="entry name" value="serpin"/>
    <property type="match status" value="1"/>
</dbReference>
<dbReference type="EMBL" id="CABPRJ010002383">
    <property type="protein sequence ID" value="VVC44583.1"/>
    <property type="molecule type" value="Genomic_DNA"/>
</dbReference>
<sequence>MNGYLSLSIIFCLFLTALAAKPLTKRNSTENVRLPPTVSNNNIPDIDVFNWKLCKALNDIEENNAVISTVSVKLVLLVLYEGALGNTAKQIENVVDFPAGSKSIIRDRYLQKLQSLQSHKHNYELDIGTKLFMDKQLVPENEFLKTINQWYNASYEEVDFNKPIDAVNVINQWAENITHGRIQHLITEAETKENTVLLLLNAVYFKGYWANPFNANLTKKGSFNLNSKTVVEVPLMTIFDSFQLSTIESLNARIISLPYEGNKFVMYIILPDSKDGLNDLINKIKPSLLGESIKNMKTLSTRVVLPKFSFEYTSILGPILQKLGMTDMFGTKANLTNIGKGPYGSLKVSNVLQKAGIEVNEQGSIAHAVTEVDLDHRFGTSVEAVFEVNRPFLFVIEDISMHTIIFVGKVTNPLSRGSTVVSIPLINTSNSTTIKPVVENNDVRINLVQDTFPSSFSYFDYDLFQELSAVHLDTNFVVSPASVKSILSLLLEGAREETLKQLKRLLRLPNDQSELHNLLRSNQLSMKSNIVELVVVNNVFVKNKNSLSINFKDIAIDLYSAKISEIDFANIDASVKMINEQVSSDTKGLINNIISKDDFDGNTELLLANVLYFNGDWLVEFNISNTKNACFYSKPNTCTEVNMMNLRDKIKYGYISDMNSHAIELPYKDTNMSMIVLLPDEQIPFTHFLKDLKHNSLPTIINSLQPRNVDLQLPRFTMSYSTKLSTVLKKMGLTTIFDENANLSSIFNPIKKVHVKDVTHKVIIEVDEKGSKAGAVTVLNVVTLSSFSTPQSPTVPVNINRPFVFYIINRLTKTALFSGQVQNLNPSTEQNNLMNPLQETVFRIPFVQTNTISSPSIALKQTQEYQQPVPTDSKSVVYPINTIQNN</sequence>
<dbReference type="SUPFAM" id="SSF56574">
    <property type="entry name" value="Serpins"/>
    <property type="match status" value="2"/>
</dbReference>
<dbReference type="InterPro" id="IPR042185">
    <property type="entry name" value="Serpin_sf_2"/>
</dbReference>
<protein>
    <submittedName>
        <fullName evidence="6">Serpin domain,Serpin, conserved site</fullName>
    </submittedName>
</protein>
<evidence type="ECO:0000256" key="4">
    <source>
        <dbReference type="SAM" id="SignalP"/>
    </source>
</evidence>
<dbReference type="InterPro" id="IPR000215">
    <property type="entry name" value="Serpin_fam"/>
</dbReference>
<proteinExistence type="inferred from homology"/>
<dbReference type="GO" id="GO:0005615">
    <property type="term" value="C:extracellular space"/>
    <property type="evidence" value="ECO:0007669"/>
    <property type="project" value="InterPro"/>
</dbReference>
<keyword evidence="1" id="KW-0646">Protease inhibitor</keyword>
<feature type="domain" description="Serpin" evidence="5">
    <location>
        <begin position="46"/>
        <end position="413"/>
    </location>
</feature>
<comment type="similarity">
    <text evidence="3">Belongs to the serpin family.</text>
</comment>
<dbReference type="InterPro" id="IPR042178">
    <property type="entry name" value="Serpin_sf_1"/>
</dbReference>
<dbReference type="PROSITE" id="PS00284">
    <property type="entry name" value="SERPIN"/>
    <property type="match status" value="2"/>
</dbReference>
<evidence type="ECO:0000259" key="5">
    <source>
        <dbReference type="SMART" id="SM00093"/>
    </source>
</evidence>
<dbReference type="InterPro" id="IPR023796">
    <property type="entry name" value="Serpin_dom"/>
</dbReference>
<organism evidence="6 7">
    <name type="scientific">Cinara cedri</name>
    <dbReference type="NCBI Taxonomy" id="506608"/>
    <lineage>
        <taxon>Eukaryota</taxon>
        <taxon>Metazoa</taxon>
        <taxon>Ecdysozoa</taxon>
        <taxon>Arthropoda</taxon>
        <taxon>Hexapoda</taxon>
        <taxon>Insecta</taxon>
        <taxon>Pterygota</taxon>
        <taxon>Neoptera</taxon>
        <taxon>Paraneoptera</taxon>
        <taxon>Hemiptera</taxon>
        <taxon>Sternorrhyncha</taxon>
        <taxon>Aphidomorpha</taxon>
        <taxon>Aphidoidea</taxon>
        <taxon>Aphididae</taxon>
        <taxon>Lachninae</taxon>
        <taxon>Cinara</taxon>
    </lineage>
</organism>
<reference evidence="6 7" key="1">
    <citation type="submission" date="2019-08" db="EMBL/GenBank/DDBJ databases">
        <authorList>
            <person name="Alioto T."/>
            <person name="Alioto T."/>
            <person name="Gomez Garrido J."/>
        </authorList>
    </citation>
    <scope>NUCLEOTIDE SEQUENCE [LARGE SCALE GENOMIC DNA]</scope>
</reference>
<dbReference type="PANTHER" id="PTHR11461:SF357">
    <property type="entry name" value="SERINE PROTEASE INHIBITOR 27A"/>
    <property type="match status" value="1"/>
</dbReference>
<gene>
    <name evidence="6" type="ORF">CINCED_3A009516</name>
</gene>
<feature type="chain" id="PRO_5022978508" evidence="4">
    <location>
        <begin position="20"/>
        <end position="886"/>
    </location>
</feature>
<dbReference type="GO" id="GO:0004867">
    <property type="term" value="F:serine-type endopeptidase inhibitor activity"/>
    <property type="evidence" value="ECO:0007669"/>
    <property type="project" value="UniProtKB-KW"/>
</dbReference>
<evidence type="ECO:0000313" key="6">
    <source>
        <dbReference type="EMBL" id="VVC44583.1"/>
    </source>
</evidence>
<dbReference type="Gene3D" id="2.30.39.10">
    <property type="entry name" value="Alpha-1-antitrypsin, domain 1"/>
    <property type="match status" value="2"/>
</dbReference>
<keyword evidence="7" id="KW-1185">Reference proteome</keyword>
<dbReference type="PANTHER" id="PTHR11461">
    <property type="entry name" value="SERINE PROTEASE INHIBITOR, SERPIN"/>
    <property type="match status" value="1"/>
</dbReference>
<dbReference type="SMART" id="SM00093">
    <property type="entry name" value="SERPIN"/>
    <property type="match status" value="2"/>
</dbReference>
<feature type="signal peptide" evidence="4">
    <location>
        <begin position="1"/>
        <end position="19"/>
    </location>
</feature>
<evidence type="ECO:0000256" key="1">
    <source>
        <dbReference type="ARBA" id="ARBA00022690"/>
    </source>
</evidence>
<dbReference type="AlphaFoldDB" id="A0A5E4NLI3"/>
<evidence type="ECO:0000256" key="3">
    <source>
        <dbReference type="RuleBase" id="RU000411"/>
    </source>
</evidence>
<dbReference type="InterPro" id="IPR023795">
    <property type="entry name" value="Serpin_CS"/>
</dbReference>
<evidence type="ECO:0000256" key="2">
    <source>
        <dbReference type="ARBA" id="ARBA00022900"/>
    </source>
</evidence>
<name>A0A5E4NLI3_9HEMI</name>
<dbReference type="InterPro" id="IPR036186">
    <property type="entry name" value="Serpin_sf"/>
</dbReference>
<keyword evidence="4" id="KW-0732">Signal</keyword>
<dbReference type="Gene3D" id="2.10.310.10">
    <property type="entry name" value="Serpins superfamily"/>
    <property type="match status" value="1"/>
</dbReference>
<dbReference type="Proteomes" id="UP000325440">
    <property type="component" value="Unassembled WGS sequence"/>
</dbReference>
<dbReference type="Gene3D" id="3.30.497.10">
    <property type="entry name" value="Antithrombin, subunit I, domain 2"/>
    <property type="match status" value="2"/>
</dbReference>
<feature type="domain" description="Serpin" evidence="5">
    <location>
        <begin position="461"/>
        <end position="824"/>
    </location>
</feature>
<evidence type="ECO:0000313" key="7">
    <source>
        <dbReference type="Proteomes" id="UP000325440"/>
    </source>
</evidence>
<keyword evidence="2" id="KW-0722">Serine protease inhibitor</keyword>
<dbReference type="Pfam" id="PF00079">
    <property type="entry name" value="Serpin"/>
    <property type="match status" value="2"/>
</dbReference>
<dbReference type="OrthoDB" id="671595at2759"/>